<feature type="transmembrane region" description="Helical" evidence="2">
    <location>
        <begin position="6"/>
        <end position="29"/>
    </location>
</feature>
<comment type="caution">
    <text evidence="3">The sequence shown here is derived from an EMBL/GenBank/DDBJ whole genome shotgun (WGS) entry which is preliminary data.</text>
</comment>
<evidence type="ECO:0000256" key="1">
    <source>
        <dbReference type="SAM" id="MobiDB-lite"/>
    </source>
</evidence>
<dbReference type="RefSeq" id="WP_326509586.1">
    <property type="nucleotide sequence ID" value="NZ_JAWIIV010000040.1"/>
</dbReference>
<evidence type="ECO:0000313" key="3">
    <source>
        <dbReference type="EMBL" id="MEC4722960.1"/>
    </source>
</evidence>
<name>A0ABU6JH11_9BURK</name>
<feature type="region of interest" description="Disordered" evidence="1">
    <location>
        <begin position="39"/>
        <end position="64"/>
    </location>
</feature>
<protein>
    <submittedName>
        <fullName evidence="3">Uncharacterized protein</fullName>
    </submittedName>
</protein>
<organism evidence="3 4">
    <name type="scientific">Noviherbaspirillum album</name>
    <dbReference type="NCBI Taxonomy" id="3080276"/>
    <lineage>
        <taxon>Bacteria</taxon>
        <taxon>Pseudomonadati</taxon>
        <taxon>Pseudomonadota</taxon>
        <taxon>Betaproteobacteria</taxon>
        <taxon>Burkholderiales</taxon>
        <taxon>Oxalobacteraceae</taxon>
        <taxon>Noviherbaspirillum</taxon>
    </lineage>
</organism>
<dbReference type="Proteomes" id="UP001352263">
    <property type="component" value="Unassembled WGS sequence"/>
</dbReference>
<reference evidence="3 4" key="1">
    <citation type="submission" date="2023-10" db="EMBL/GenBank/DDBJ databases">
        <title>Noviherbaspirillum sp. CPCC 100848 genome assembly.</title>
        <authorList>
            <person name="Li X.Y."/>
            <person name="Fang X.M."/>
        </authorList>
    </citation>
    <scope>NUCLEOTIDE SEQUENCE [LARGE SCALE GENOMIC DNA]</scope>
    <source>
        <strain evidence="3 4">CPCC 100848</strain>
    </source>
</reference>
<evidence type="ECO:0000313" key="4">
    <source>
        <dbReference type="Proteomes" id="UP001352263"/>
    </source>
</evidence>
<dbReference type="EMBL" id="JAWIIV010000040">
    <property type="protein sequence ID" value="MEC4722960.1"/>
    <property type="molecule type" value="Genomic_DNA"/>
</dbReference>
<proteinExistence type="predicted"/>
<keyword evidence="4" id="KW-1185">Reference proteome</keyword>
<keyword evidence="2" id="KW-0812">Transmembrane</keyword>
<gene>
    <name evidence="3" type="ORF">RY831_27760</name>
</gene>
<evidence type="ECO:0000256" key="2">
    <source>
        <dbReference type="SAM" id="Phobius"/>
    </source>
</evidence>
<keyword evidence="2" id="KW-1133">Transmembrane helix</keyword>
<accession>A0ABU6JH11</accession>
<feature type="compositionally biased region" description="Polar residues" evidence="1">
    <location>
        <begin position="45"/>
        <end position="64"/>
    </location>
</feature>
<sequence length="64" mass="6565">MMVSLIILLLGLFTAGVVVGVFIMALLEFRQIDAVSGKKTGAGTGNASQPPDNATTVATTVKQT</sequence>
<keyword evidence="2" id="KW-0472">Membrane</keyword>